<gene>
    <name evidence="2" type="ORF">MBLL_00745</name>
</gene>
<keyword evidence="2" id="KW-0614">Plasmid</keyword>
<geneLocation type="plasmid" evidence="2">
    <name>1</name>
</geneLocation>
<proteinExistence type="predicted"/>
<evidence type="ECO:0000313" key="2">
    <source>
        <dbReference type="EMBL" id="CAA2137618.1"/>
    </source>
</evidence>
<reference evidence="2" key="1">
    <citation type="submission" date="2019-12" db="EMBL/GenBank/DDBJ databases">
        <authorList>
            <person name="Cremers G."/>
        </authorList>
    </citation>
    <scope>NUCLEOTIDE SEQUENCE</scope>
    <source>
        <strain evidence="2">Mbul2</strain>
        <plasmid evidence="2">1</plasmid>
    </source>
</reference>
<name>A0A679K0J1_9HYPH</name>
<dbReference type="AlphaFoldDB" id="A0A679K0J1"/>
<feature type="region of interest" description="Disordered" evidence="1">
    <location>
        <begin position="1"/>
        <end position="24"/>
    </location>
</feature>
<dbReference type="EMBL" id="LR743510">
    <property type="protein sequence ID" value="CAA2137618.1"/>
    <property type="molecule type" value="Genomic_DNA"/>
</dbReference>
<evidence type="ECO:0000256" key="1">
    <source>
        <dbReference type="SAM" id="MobiDB-lite"/>
    </source>
</evidence>
<organism evidence="2">
    <name type="scientific">Methylobacterium bullatum</name>
    <dbReference type="NCBI Taxonomy" id="570505"/>
    <lineage>
        <taxon>Bacteria</taxon>
        <taxon>Pseudomonadati</taxon>
        <taxon>Pseudomonadota</taxon>
        <taxon>Alphaproteobacteria</taxon>
        <taxon>Hyphomicrobiales</taxon>
        <taxon>Methylobacteriaceae</taxon>
        <taxon>Methylobacterium</taxon>
    </lineage>
</organism>
<protein>
    <submittedName>
        <fullName evidence="2">Uncharacterized protein</fullName>
    </submittedName>
</protein>
<sequence length="76" mass="8332">MSAREPFDPASEDEQSSLSSDAPTERLGYHAVGLWRAAEDIGDPDLLVALRPVVMLIGKIIAINIMNHPWSDETSQ</sequence>
<accession>A0A679K0J1</accession>